<dbReference type="Pfam" id="PF02609">
    <property type="entry name" value="Exonuc_VII_S"/>
    <property type="match status" value="1"/>
</dbReference>
<dbReference type="EMBL" id="JAHLQF010000001">
    <property type="protein sequence ID" value="MBU5482938.1"/>
    <property type="molecule type" value="Genomic_DNA"/>
</dbReference>
<evidence type="ECO:0000313" key="4">
    <source>
        <dbReference type="Proteomes" id="UP000726170"/>
    </source>
</evidence>
<keyword evidence="4" id="KW-1185">Reference proteome</keyword>
<dbReference type="InterPro" id="IPR003761">
    <property type="entry name" value="Exonuc_VII_S"/>
</dbReference>
<evidence type="ECO:0000256" key="2">
    <source>
        <dbReference type="SAM" id="Coils"/>
    </source>
</evidence>
<evidence type="ECO:0000256" key="1">
    <source>
        <dbReference type="HAMAP-Rule" id="MF_00337"/>
    </source>
</evidence>
<dbReference type="EC" id="3.1.11.6" evidence="1"/>
<dbReference type="RefSeq" id="WP_216437349.1">
    <property type="nucleotide sequence ID" value="NZ_JAHLQF010000001.1"/>
</dbReference>
<comment type="similarity">
    <text evidence="1">Belongs to the XseB family.</text>
</comment>
<proteinExistence type="inferred from homology"/>
<gene>
    <name evidence="1" type="primary">xseB</name>
    <name evidence="3" type="ORF">KQI86_01285</name>
</gene>
<keyword evidence="1" id="KW-0540">Nuclease</keyword>
<dbReference type="PANTHER" id="PTHR34137:SF1">
    <property type="entry name" value="EXODEOXYRIBONUCLEASE 7 SMALL SUBUNIT"/>
    <property type="match status" value="1"/>
</dbReference>
<comment type="catalytic activity">
    <reaction evidence="1">
        <text>Exonucleolytic cleavage in either 5'- to 3'- or 3'- to 5'-direction to yield nucleoside 5'-phosphates.</text>
        <dbReference type="EC" id="3.1.11.6"/>
    </reaction>
</comment>
<dbReference type="PANTHER" id="PTHR34137">
    <property type="entry name" value="EXODEOXYRIBONUCLEASE 7 SMALL SUBUNIT"/>
    <property type="match status" value="1"/>
</dbReference>
<protein>
    <recommendedName>
        <fullName evidence="1">Exodeoxyribonuclease 7 small subunit</fullName>
        <ecNumber evidence="1">3.1.11.6</ecNumber>
    </recommendedName>
    <alternativeName>
        <fullName evidence="1">Exodeoxyribonuclease VII small subunit</fullName>
        <shortName evidence="1">Exonuclease VII small subunit</shortName>
    </alternativeName>
</protein>
<comment type="subcellular location">
    <subcellularLocation>
        <location evidence="1">Cytoplasm</location>
    </subcellularLocation>
</comment>
<keyword evidence="1 3" id="KW-0378">Hydrolase</keyword>
<sequence length="73" mass="8519">MARKLESYESLLEKLETIVDSMDKEELSLDDSMKKYEEGVNICNKLYKVLNEAEGKIRILTENGEKDFQTEEI</sequence>
<dbReference type="HAMAP" id="MF_00337">
    <property type="entry name" value="Exonuc_7_S"/>
    <property type="match status" value="1"/>
</dbReference>
<keyword evidence="2" id="KW-0175">Coiled coil</keyword>
<reference evidence="3 4" key="1">
    <citation type="submission" date="2021-06" db="EMBL/GenBank/DDBJ databases">
        <authorList>
            <person name="Sun Q."/>
            <person name="Li D."/>
        </authorList>
    </citation>
    <scope>NUCLEOTIDE SEQUENCE [LARGE SCALE GENOMIC DNA]</scope>
    <source>
        <strain evidence="3 4">MSJ-11</strain>
    </source>
</reference>
<dbReference type="NCBIfam" id="NF002140">
    <property type="entry name" value="PRK00977.1-4"/>
    <property type="match status" value="1"/>
</dbReference>
<comment type="function">
    <text evidence="1">Bidirectionally degrades single-stranded DNA into large acid-insoluble oligonucleotides, which are then degraded further into small acid-soluble oligonucleotides.</text>
</comment>
<dbReference type="Proteomes" id="UP000726170">
    <property type="component" value="Unassembled WGS sequence"/>
</dbReference>
<dbReference type="GO" id="GO:0008855">
    <property type="term" value="F:exodeoxyribonuclease VII activity"/>
    <property type="evidence" value="ECO:0007669"/>
    <property type="project" value="UniProtKB-EC"/>
</dbReference>
<dbReference type="NCBIfam" id="TIGR01280">
    <property type="entry name" value="xseB"/>
    <property type="match status" value="1"/>
</dbReference>
<name>A0ABS6ED27_9CLOT</name>
<comment type="subunit">
    <text evidence="1">Heterooligomer composed of large and small subunits.</text>
</comment>
<comment type="caution">
    <text evidence="3">The sequence shown here is derived from an EMBL/GenBank/DDBJ whole genome shotgun (WGS) entry which is preliminary data.</text>
</comment>
<dbReference type="PIRSF" id="PIRSF006488">
    <property type="entry name" value="Exonuc_VII_S"/>
    <property type="match status" value="1"/>
</dbReference>
<feature type="coiled-coil region" evidence="2">
    <location>
        <begin position="5"/>
        <end position="63"/>
    </location>
</feature>
<accession>A0ABS6ED27</accession>
<keyword evidence="1" id="KW-0269">Exonuclease</keyword>
<evidence type="ECO:0000313" key="3">
    <source>
        <dbReference type="EMBL" id="MBU5482938.1"/>
    </source>
</evidence>
<keyword evidence="1" id="KW-0963">Cytoplasm</keyword>
<organism evidence="3 4">
    <name type="scientific">Clostridium mobile</name>
    <dbReference type="NCBI Taxonomy" id="2841512"/>
    <lineage>
        <taxon>Bacteria</taxon>
        <taxon>Bacillati</taxon>
        <taxon>Bacillota</taxon>
        <taxon>Clostridia</taxon>
        <taxon>Eubacteriales</taxon>
        <taxon>Clostridiaceae</taxon>
        <taxon>Clostridium</taxon>
    </lineage>
</organism>